<reference evidence="1" key="1">
    <citation type="submission" date="2023-04" db="EMBL/GenBank/DDBJ databases">
        <authorList>
            <consortium name="ELIXIR-Norway"/>
        </authorList>
    </citation>
    <scope>NUCLEOTIDE SEQUENCE [LARGE SCALE GENOMIC DNA]</scope>
</reference>
<dbReference type="Proteomes" id="UP001176941">
    <property type="component" value="Chromosome 7"/>
</dbReference>
<protein>
    <submittedName>
        <fullName evidence="1">Uncharacterized protein</fullName>
    </submittedName>
</protein>
<proteinExistence type="predicted"/>
<accession>A0ABN8ZW88</accession>
<organism evidence="1 2">
    <name type="scientific">Rangifer tarandus platyrhynchus</name>
    <name type="common">Svalbard reindeer</name>
    <dbReference type="NCBI Taxonomy" id="3082113"/>
    <lineage>
        <taxon>Eukaryota</taxon>
        <taxon>Metazoa</taxon>
        <taxon>Chordata</taxon>
        <taxon>Craniata</taxon>
        <taxon>Vertebrata</taxon>
        <taxon>Euteleostomi</taxon>
        <taxon>Mammalia</taxon>
        <taxon>Eutheria</taxon>
        <taxon>Laurasiatheria</taxon>
        <taxon>Artiodactyla</taxon>
        <taxon>Ruminantia</taxon>
        <taxon>Pecora</taxon>
        <taxon>Cervidae</taxon>
        <taxon>Odocoileinae</taxon>
        <taxon>Rangifer</taxon>
    </lineage>
</organism>
<keyword evidence="2" id="KW-1185">Reference proteome</keyword>
<sequence>MDRGRSRVCILEKGAPHSRSPRILGRPACAINSWLLLPSSKWSALGKSACPGRPTILLGCARALGWGRSTLERGVGSCAWVWGSVPFALGLRGACQAAAKG</sequence>
<name>A0ABN8ZW88_RANTA</name>
<evidence type="ECO:0000313" key="1">
    <source>
        <dbReference type="EMBL" id="CAI9177695.1"/>
    </source>
</evidence>
<dbReference type="EMBL" id="OX459943">
    <property type="protein sequence ID" value="CAI9177695.1"/>
    <property type="molecule type" value="Genomic_DNA"/>
</dbReference>
<evidence type="ECO:0000313" key="2">
    <source>
        <dbReference type="Proteomes" id="UP001176941"/>
    </source>
</evidence>
<feature type="non-terminal residue" evidence="1">
    <location>
        <position position="101"/>
    </location>
</feature>
<gene>
    <name evidence="1" type="ORF">MRATA1EN1_LOCUS26657</name>
</gene>